<evidence type="ECO:0008006" key="4">
    <source>
        <dbReference type="Google" id="ProtNLM"/>
    </source>
</evidence>
<keyword evidence="3" id="KW-1185">Reference proteome</keyword>
<feature type="compositionally biased region" description="Polar residues" evidence="1">
    <location>
        <begin position="1"/>
        <end position="11"/>
    </location>
</feature>
<feature type="compositionally biased region" description="Basic and acidic residues" evidence="1">
    <location>
        <begin position="262"/>
        <end position="274"/>
    </location>
</feature>
<gene>
    <name evidence="2" type="ORF">M9Y10_035090</name>
</gene>
<evidence type="ECO:0000256" key="1">
    <source>
        <dbReference type="SAM" id="MobiDB-lite"/>
    </source>
</evidence>
<evidence type="ECO:0000313" key="3">
    <source>
        <dbReference type="Proteomes" id="UP001470230"/>
    </source>
</evidence>
<sequence length="307" mass="34873">MNKSSASVSSHHNNDLRSSSTRSKSSQRHFQNQIQKDDIPYMSKKVTISQEKLLAKTKKVYNRSGADNKCEAKSLHLLCRAVNAQFSLSNNSTASNNLYTLQSKVEERFNPSSEAWKHAFILVISFLKKYQMELSLATVIVETPKEIEVRNYNGIVKVPFPISMKHFSSSENVSRVFDDLMRTKNAINNKTFTDKLNEFIEDMEMEDFWQRNPLLVFPGRFINTLSTVQTERSSAVPELPSTSVNNKSAISQNKADEDTDNNTDKTESMKDKTYSDNNSSKKLSDNLESSSTKRGTKKKKKGKKKKG</sequence>
<proteinExistence type="predicted"/>
<comment type="caution">
    <text evidence="2">The sequence shown here is derived from an EMBL/GenBank/DDBJ whole genome shotgun (WGS) entry which is preliminary data.</text>
</comment>
<feature type="region of interest" description="Disordered" evidence="1">
    <location>
        <begin position="1"/>
        <end position="34"/>
    </location>
</feature>
<evidence type="ECO:0000313" key="2">
    <source>
        <dbReference type="EMBL" id="KAK8890317.1"/>
    </source>
</evidence>
<protein>
    <recommendedName>
        <fullName evidence="4">Initiator binding domain-containing protein</fullName>
    </recommendedName>
</protein>
<feature type="compositionally biased region" description="Polar residues" evidence="1">
    <location>
        <begin position="240"/>
        <end position="252"/>
    </location>
</feature>
<feature type="compositionally biased region" description="Basic residues" evidence="1">
    <location>
        <begin position="294"/>
        <end position="307"/>
    </location>
</feature>
<feature type="region of interest" description="Disordered" evidence="1">
    <location>
        <begin position="232"/>
        <end position="307"/>
    </location>
</feature>
<organism evidence="2 3">
    <name type="scientific">Tritrichomonas musculus</name>
    <dbReference type="NCBI Taxonomy" id="1915356"/>
    <lineage>
        <taxon>Eukaryota</taxon>
        <taxon>Metamonada</taxon>
        <taxon>Parabasalia</taxon>
        <taxon>Tritrichomonadida</taxon>
        <taxon>Tritrichomonadidae</taxon>
        <taxon>Tritrichomonas</taxon>
    </lineage>
</organism>
<accession>A0ABR2KGS1</accession>
<feature type="compositionally biased region" description="Low complexity" evidence="1">
    <location>
        <begin position="275"/>
        <end position="293"/>
    </location>
</feature>
<dbReference type="EMBL" id="JAPFFF010000005">
    <property type="protein sequence ID" value="KAK8890317.1"/>
    <property type="molecule type" value="Genomic_DNA"/>
</dbReference>
<reference evidence="2 3" key="1">
    <citation type="submission" date="2024-04" db="EMBL/GenBank/DDBJ databases">
        <title>Tritrichomonas musculus Genome.</title>
        <authorList>
            <person name="Alves-Ferreira E."/>
            <person name="Grigg M."/>
            <person name="Lorenzi H."/>
            <person name="Galac M."/>
        </authorList>
    </citation>
    <scope>NUCLEOTIDE SEQUENCE [LARGE SCALE GENOMIC DNA]</scope>
    <source>
        <strain evidence="2 3">EAF2021</strain>
    </source>
</reference>
<name>A0ABR2KGS1_9EUKA</name>
<dbReference type="Proteomes" id="UP001470230">
    <property type="component" value="Unassembled WGS sequence"/>
</dbReference>